<protein>
    <submittedName>
        <fullName evidence="2">Uncharacterized protein</fullName>
    </submittedName>
</protein>
<keyword evidence="3" id="KW-1185">Reference proteome</keyword>
<dbReference type="Proteomes" id="UP000499080">
    <property type="component" value="Unassembled WGS sequence"/>
</dbReference>
<gene>
    <name evidence="2" type="ORF">AVEN_50503_1</name>
</gene>
<sequence>MVLGVETSVLGTANTLYPISTKQHVFAFITPKDIFPLFFGPFHVHLRPLHLSILRGDHWFLDGATSIQSSCLKPTPDSTNGFGGHKARVPCLQPSGGD</sequence>
<dbReference type="AlphaFoldDB" id="A0A4Y2AQ74"/>
<reference evidence="2 3" key="1">
    <citation type="journal article" date="2019" name="Sci. Rep.">
        <title>Orb-weaving spider Araneus ventricosus genome elucidates the spidroin gene catalogue.</title>
        <authorList>
            <person name="Kono N."/>
            <person name="Nakamura H."/>
            <person name="Ohtoshi R."/>
            <person name="Moran D.A.P."/>
            <person name="Shinohara A."/>
            <person name="Yoshida Y."/>
            <person name="Fujiwara M."/>
            <person name="Mori M."/>
            <person name="Tomita M."/>
            <person name="Arakawa K."/>
        </authorList>
    </citation>
    <scope>NUCLEOTIDE SEQUENCE [LARGE SCALE GENOMIC DNA]</scope>
</reference>
<evidence type="ECO:0000256" key="1">
    <source>
        <dbReference type="SAM" id="MobiDB-lite"/>
    </source>
</evidence>
<proteinExistence type="predicted"/>
<feature type="region of interest" description="Disordered" evidence="1">
    <location>
        <begin position="78"/>
        <end position="98"/>
    </location>
</feature>
<evidence type="ECO:0000313" key="2">
    <source>
        <dbReference type="EMBL" id="GBL81910.1"/>
    </source>
</evidence>
<organism evidence="2 3">
    <name type="scientific">Araneus ventricosus</name>
    <name type="common">Orbweaver spider</name>
    <name type="synonym">Epeira ventricosa</name>
    <dbReference type="NCBI Taxonomy" id="182803"/>
    <lineage>
        <taxon>Eukaryota</taxon>
        <taxon>Metazoa</taxon>
        <taxon>Ecdysozoa</taxon>
        <taxon>Arthropoda</taxon>
        <taxon>Chelicerata</taxon>
        <taxon>Arachnida</taxon>
        <taxon>Araneae</taxon>
        <taxon>Araneomorphae</taxon>
        <taxon>Entelegynae</taxon>
        <taxon>Araneoidea</taxon>
        <taxon>Araneidae</taxon>
        <taxon>Araneus</taxon>
    </lineage>
</organism>
<evidence type="ECO:0000313" key="3">
    <source>
        <dbReference type="Proteomes" id="UP000499080"/>
    </source>
</evidence>
<comment type="caution">
    <text evidence="2">The sequence shown here is derived from an EMBL/GenBank/DDBJ whole genome shotgun (WGS) entry which is preliminary data.</text>
</comment>
<dbReference type="EMBL" id="BGPR01000027">
    <property type="protein sequence ID" value="GBL81910.1"/>
    <property type="molecule type" value="Genomic_DNA"/>
</dbReference>
<accession>A0A4Y2AQ74</accession>
<name>A0A4Y2AQ74_ARAVE</name>